<dbReference type="PANTHER" id="PTHR24180:SF45">
    <property type="entry name" value="POLY [ADP-RIBOSE] POLYMERASE TANKYRASE"/>
    <property type="match status" value="1"/>
</dbReference>
<keyword evidence="7" id="KW-1185">Reference proteome</keyword>
<dbReference type="PROSITE" id="PS50297">
    <property type="entry name" value="ANK_REP_REGION"/>
    <property type="match status" value="1"/>
</dbReference>
<dbReference type="InParanoid" id="G4ZX92"/>
<feature type="coiled-coil region" evidence="4">
    <location>
        <begin position="112"/>
        <end position="139"/>
    </location>
</feature>
<feature type="coiled-coil region" evidence="4">
    <location>
        <begin position="168"/>
        <end position="202"/>
    </location>
</feature>
<organism evidence="6 7">
    <name type="scientific">Phytophthora sojae (strain P6497)</name>
    <name type="common">Soybean stem and root rot agent</name>
    <name type="synonym">Phytophthora megasperma f. sp. glycines</name>
    <dbReference type="NCBI Taxonomy" id="1094619"/>
    <lineage>
        <taxon>Eukaryota</taxon>
        <taxon>Sar</taxon>
        <taxon>Stramenopiles</taxon>
        <taxon>Oomycota</taxon>
        <taxon>Peronosporomycetes</taxon>
        <taxon>Peronosporales</taxon>
        <taxon>Peronosporaceae</taxon>
        <taxon>Phytophthora</taxon>
    </lineage>
</organism>
<dbReference type="SMR" id="G4ZX92"/>
<dbReference type="Proteomes" id="UP000002640">
    <property type="component" value="Unassembled WGS sequence"/>
</dbReference>
<dbReference type="PROSITE" id="PS50088">
    <property type="entry name" value="ANK_REPEAT"/>
    <property type="match status" value="1"/>
</dbReference>
<dbReference type="InterPro" id="IPR002110">
    <property type="entry name" value="Ankyrin_rpt"/>
</dbReference>
<dbReference type="InterPro" id="IPR036770">
    <property type="entry name" value="Ankyrin_rpt-contain_sf"/>
</dbReference>
<dbReference type="AlphaFoldDB" id="G4ZX92"/>
<dbReference type="EMBL" id="JH159157">
    <property type="protein sequence ID" value="EGZ11809.1"/>
    <property type="molecule type" value="Genomic_DNA"/>
</dbReference>
<evidence type="ECO:0000256" key="3">
    <source>
        <dbReference type="PROSITE-ProRule" id="PRU00023"/>
    </source>
</evidence>
<gene>
    <name evidence="6" type="ORF">PHYSODRAFT_515430</name>
</gene>
<feature type="repeat" description="ANK" evidence="3">
    <location>
        <begin position="46"/>
        <end position="78"/>
    </location>
</feature>
<protein>
    <submittedName>
        <fullName evidence="6">Uncharacterized protein</fullName>
    </submittedName>
</protein>
<keyword evidence="1" id="KW-0677">Repeat</keyword>
<dbReference type="OMA" id="THWGHSA"/>
<dbReference type="InterPro" id="IPR051637">
    <property type="entry name" value="Ank_repeat_dom-contain_49"/>
</dbReference>
<accession>G4ZX92</accession>
<reference evidence="6 7" key="1">
    <citation type="journal article" date="2006" name="Science">
        <title>Phytophthora genome sequences uncover evolutionary origins and mechanisms of pathogenesis.</title>
        <authorList>
            <person name="Tyler B.M."/>
            <person name="Tripathy S."/>
            <person name="Zhang X."/>
            <person name="Dehal P."/>
            <person name="Jiang R.H."/>
            <person name="Aerts A."/>
            <person name="Arredondo F.D."/>
            <person name="Baxter L."/>
            <person name="Bensasson D."/>
            <person name="Beynon J.L."/>
            <person name="Chapman J."/>
            <person name="Damasceno C.M."/>
            <person name="Dorrance A.E."/>
            <person name="Dou D."/>
            <person name="Dickerman A.W."/>
            <person name="Dubchak I.L."/>
            <person name="Garbelotto M."/>
            <person name="Gijzen M."/>
            <person name="Gordon S.G."/>
            <person name="Govers F."/>
            <person name="Grunwald N.J."/>
            <person name="Huang W."/>
            <person name="Ivors K.L."/>
            <person name="Jones R.W."/>
            <person name="Kamoun S."/>
            <person name="Krampis K."/>
            <person name="Lamour K.H."/>
            <person name="Lee M.K."/>
            <person name="McDonald W.H."/>
            <person name="Medina M."/>
            <person name="Meijer H.J."/>
            <person name="Nordberg E.K."/>
            <person name="Maclean D.J."/>
            <person name="Ospina-Giraldo M.D."/>
            <person name="Morris P.F."/>
            <person name="Phuntumart V."/>
            <person name="Putnam N.H."/>
            <person name="Rash S."/>
            <person name="Rose J.K."/>
            <person name="Sakihama Y."/>
            <person name="Salamov A.A."/>
            <person name="Savidor A."/>
            <person name="Scheuring C.F."/>
            <person name="Smith B.M."/>
            <person name="Sobral B.W."/>
            <person name="Terry A."/>
            <person name="Torto-Alalibo T.A."/>
            <person name="Win J."/>
            <person name="Xu Z."/>
            <person name="Zhang H."/>
            <person name="Grigoriev I.V."/>
            <person name="Rokhsar D.S."/>
            <person name="Boore J.L."/>
        </authorList>
    </citation>
    <scope>NUCLEOTIDE SEQUENCE [LARGE SCALE GENOMIC DNA]</scope>
    <source>
        <strain evidence="6 7">P6497</strain>
    </source>
</reference>
<evidence type="ECO:0000313" key="6">
    <source>
        <dbReference type="EMBL" id="EGZ11809.1"/>
    </source>
</evidence>
<dbReference type="SMART" id="SM00248">
    <property type="entry name" value="ANK"/>
    <property type="match status" value="2"/>
</dbReference>
<dbReference type="Gene3D" id="1.25.40.20">
    <property type="entry name" value="Ankyrin repeat-containing domain"/>
    <property type="match status" value="1"/>
</dbReference>
<proteinExistence type="predicted"/>
<dbReference type="Pfam" id="PF12796">
    <property type="entry name" value="Ank_2"/>
    <property type="match status" value="1"/>
</dbReference>
<dbReference type="GeneID" id="20659672"/>
<dbReference type="SUPFAM" id="SSF48403">
    <property type="entry name" value="Ankyrin repeat"/>
    <property type="match status" value="1"/>
</dbReference>
<dbReference type="KEGG" id="psoj:PHYSODRAFT_515430"/>
<dbReference type="RefSeq" id="XP_009532142.1">
    <property type="nucleotide sequence ID" value="XM_009533847.1"/>
</dbReference>
<evidence type="ECO:0000256" key="5">
    <source>
        <dbReference type="SAM" id="MobiDB-lite"/>
    </source>
</evidence>
<name>G4ZX92_PHYSP</name>
<evidence type="ECO:0000256" key="1">
    <source>
        <dbReference type="ARBA" id="ARBA00022737"/>
    </source>
</evidence>
<evidence type="ECO:0000256" key="4">
    <source>
        <dbReference type="SAM" id="Coils"/>
    </source>
</evidence>
<sequence length="507" mass="57224">MSPAAASAVSETHYELIRDAIFDNDRARVAELLAVPGVDVDHFDAGGQTLLHLACFWGRMDLTKLLLAAGASLKTKNAAGYTALDLATHWGHSAVAEVIRLRGGSSVWEDKLGALQVELEDLTLRAQHLDTQNNDKRRRLDAMALDLQSIQTQLAEEKSAHTLTLELYQRAQQQLSSQVGTNQRLEQERASLTEQLNDVKQQELAAHNWQRAEVAAAMSDSQRNFAFAERDQFHRAQLAALAELLVTTERLGAAEDELMKLKTDLAEHIFDMKREHRKQKHAAQAMASNNRVQGGRRPNTTPVEMVAVREEKKTRKPEEVQQLLQVARATPKKIFSLAAREYGERVYLEEQQKLRERKTRQQRVGNQYRAVGFRAPVVDAEVFQEEFVSTVRAFASSRSEKWQNLKRDRDRQARYATTTLARPISTAPLPLDPPPGSDGTLNYSLYRKYALPLPKNSKLRPVTSCTELRRHADFLSEAKKKVADYPQLQEEPTSTEDEKPGSFLPMV</sequence>
<feature type="region of interest" description="Disordered" evidence="5">
    <location>
        <begin position="480"/>
        <end position="507"/>
    </location>
</feature>
<keyword evidence="2 3" id="KW-0040">ANK repeat</keyword>
<evidence type="ECO:0000313" key="7">
    <source>
        <dbReference type="Proteomes" id="UP000002640"/>
    </source>
</evidence>
<dbReference type="PANTHER" id="PTHR24180">
    <property type="entry name" value="CYCLIN-DEPENDENT KINASE INHIBITOR 2C-RELATED"/>
    <property type="match status" value="1"/>
</dbReference>
<evidence type="ECO:0000256" key="2">
    <source>
        <dbReference type="ARBA" id="ARBA00023043"/>
    </source>
</evidence>
<keyword evidence="4" id="KW-0175">Coiled coil</keyword>